<feature type="domain" description="T9SS-like galactose binding" evidence="1">
    <location>
        <begin position="20"/>
        <end position="143"/>
    </location>
</feature>
<gene>
    <name evidence="2" type="ORF">HNQ92_001907</name>
</gene>
<dbReference type="InterPro" id="IPR036116">
    <property type="entry name" value="FN3_sf"/>
</dbReference>
<comment type="caution">
    <text evidence="2">The sequence shown here is derived from an EMBL/GenBank/DDBJ whole genome shotgun (WGS) entry which is preliminary data.</text>
</comment>
<dbReference type="Gene3D" id="2.60.120.380">
    <property type="match status" value="1"/>
</dbReference>
<dbReference type="AlphaFoldDB" id="A0A840TK15"/>
<keyword evidence="3" id="KW-1185">Reference proteome</keyword>
<evidence type="ECO:0000313" key="2">
    <source>
        <dbReference type="EMBL" id="MBB5283781.1"/>
    </source>
</evidence>
<evidence type="ECO:0000313" key="3">
    <source>
        <dbReference type="Proteomes" id="UP000557307"/>
    </source>
</evidence>
<accession>A0A840TK15</accession>
<reference evidence="2 3" key="1">
    <citation type="submission" date="2020-08" db="EMBL/GenBank/DDBJ databases">
        <title>Genomic Encyclopedia of Type Strains, Phase IV (KMG-IV): sequencing the most valuable type-strain genomes for metagenomic binning, comparative biology and taxonomic classification.</title>
        <authorList>
            <person name="Goeker M."/>
        </authorList>
    </citation>
    <scope>NUCLEOTIDE SEQUENCE [LARGE SCALE GENOMIC DNA]</scope>
    <source>
        <strain evidence="2 3">DSM 105074</strain>
    </source>
</reference>
<dbReference type="Pfam" id="PF23759">
    <property type="entry name" value="GBD_T9SS_assoc"/>
    <property type="match status" value="1"/>
</dbReference>
<dbReference type="EMBL" id="JACHGF010000002">
    <property type="protein sequence ID" value="MBB5283781.1"/>
    <property type="molecule type" value="Genomic_DNA"/>
</dbReference>
<evidence type="ECO:0000259" key="1">
    <source>
        <dbReference type="Pfam" id="PF23759"/>
    </source>
</evidence>
<sequence length="158" mass="16800">MITRISFNVCVTTPSALPPNDEPVGAVALMVNPDKNCSTSTPGSTIGATQSSKAACQAGRNDDDVWYKFTATQASHIVRLLNITGVYGETGSPYRHIEVFKSASGQPDERIACTGLGDTEALLTGLTAGEVYFVRVYAAHSWNGVITRISFNVCVLTP</sequence>
<dbReference type="InterPro" id="IPR056600">
    <property type="entry name" value="GBD_T9SS_assoc"/>
</dbReference>
<organism evidence="2 3">
    <name type="scientific">Rhabdobacter roseus</name>
    <dbReference type="NCBI Taxonomy" id="1655419"/>
    <lineage>
        <taxon>Bacteria</taxon>
        <taxon>Pseudomonadati</taxon>
        <taxon>Bacteroidota</taxon>
        <taxon>Cytophagia</taxon>
        <taxon>Cytophagales</taxon>
        <taxon>Cytophagaceae</taxon>
        <taxon>Rhabdobacter</taxon>
    </lineage>
</organism>
<proteinExistence type="predicted"/>
<protein>
    <recommendedName>
        <fullName evidence="1">T9SS-like galactose binding domain-containing protein</fullName>
    </recommendedName>
</protein>
<dbReference type="Proteomes" id="UP000557307">
    <property type="component" value="Unassembled WGS sequence"/>
</dbReference>
<dbReference type="SUPFAM" id="SSF49265">
    <property type="entry name" value="Fibronectin type III"/>
    <property type="match status" value="1"/>
</dbReference>
<name>A0A840TK15_9BACT</name>